<feature type="compositionally biased region" description="Acidic residues" evidence="1">
    <location>
        <begin position="640"/>
        <end position="661"/>
    </location>
</feature>
<organism evidence="3 4">
    <name type="scientific">Paraburkholderia phenoliruptrix</name>
    <dbReference type="NCBI Taxonomy" id="252970"/>
    <lineage>
        <taxon>Bacteria</taxon>
        <taxon>Pseudomonadati</taxon>
        <taxon>Pseudomonadota</taxon>
        <taxon>Betaproteobacteria</taxon>
        <taxon>Burkholderiales</taxon>
        <taxon>Burkholderiaceae</taxon>
        <taxon>Paraburkholderia</taxon>
    </lineage>
</organism>
<dbReference type="PANTHER" id="PTHR35004:SF6">
    <property type="entry name" value="TRANSPOSASE"/>
    <property type="match status" value="1"/>
</dbReference>
<name>A0ABV3W9M8_9BURK</name>
<dbReference type="PANTHER" id="PTHR35004">
    <property type="entry name" value="TRANSPOSASE RV3428C-RELATED"/>
    <property type="match status" value="1"/>
</dbReference>
<sequence>MMSRFSFNNGECLRLDGSAYRISQVIDGSVQLTSFDNASITVRNIDELLARFADGQLKFLDENELSIGQRDLEQSRTIQRGLADFPDKIQRLALRRYKLLHEICPDGRLTIPRVALPGMLRSVWEKMEPAIRGERPPCVASFYLWRRSWLRAKFDVRALIDRWESRGQKPKPIPERLAELIDEGIERIFLTPQRESLSETMDWIQFEIEKENQRRAPEDALPSVSRRMLKRAVARIDRYAILKARFGERYAREAIRVYKKGPICTRPLERVEVDNTPLDILVIDSSTGLLLGRPWITAMIDAYSRMVVGIHISFRKPNALTVLRCLKHAVLPKNYVNDRFKTVNGEWKAYGLIHQLVCDNGLEFHARDVDMACADLGIHVIYCPTRSPQMKGRIERFLKTLNYGLVHLQPGTTFANYEKRHAYDSEAKAVVTLEALHEIVHRWVIDIYSVTYHRGILTTPQQKWDEGIAKFPPKLPPSIDIVNIYLGESKKRVLTKNGIEVNSLQYASPALENLRRRCGDIEVTVRGDPDNLGTIFVLDEEARQYVEAKCTLPEYAEGITAEQHSWMLRKARKDYTTSPFRHALLAAKSALREDTTTLIEEGNSTTTKRKGKAKVKRPKANRVQRELMVQHEETRPELPLEPEPDEDNSPNSEPDDQDEYVDVPLFPTKRAPISRGIPEQGSA</sequence>
<reference evidence="3 4" key="1">
    <citation type="submission" date="2024-07" db="EMBL/GenBank/DDBJ databases">
        <title>A survey of Mimosa microsymbionts across Brazilian biomes reveals a high diversity of Paraburkholderia nodulating endemic species, but also that Cupriavidus is common as a symbiont of widespread species.</title>
        <authorList>
            <person name="Rouws L."/>
            <person name="Barauna A."/>
            <person name="Beukes C."/>
            <person name="Rouws J.R.C."/>
            <person name="De Faria S.M."/>
            <person name="Gross E."/>
            <person name="Bueno Dos Reis Junior F."/>
            <person name="Simon M.F."/>
            <person name="Maluk M."/>
            <person name="Odee D.W."/>
            <person name="Kenicer G."/>
            <person name="Young J.P.W."/>
            <person name="Reis V.M."/>
            <person name="Zilli J."/>
            <person name="James E.K."/>
        </authorList>
    </citation>
    <scope>NUCLEOTIDE SEQUENCE [LARGE SCALE GENOMIC DNA]</scope>
    <source>
        <strain evidence="3 4">BR14375</strain>
    </source>
</reference>
<evidence type="ECO:0000313" key="4">
    <source>
        <dbReference type="Proteomes" id="UP001558535"/>
    </source>
</evidence>
<dbReference type="PROSITE" id="PS50994">
    <property type="entry name" value="INTEGRASE"/>
    <property type="match status" value="1"/>
</dbReference>
<dbReference type="EMBL" id="JBFPKE010000002">
    <property type="protein sequence ID" value="MEX3749721.1"/>
    <property type="molecule type" value="Genomic_DNA"/>
</dbReference>
<dbReference type="Pfam" id="PF09299">
    <property type="entry name" value="Mu-transpos_C"/>
    <property type="match status" value="1"/>
</dbReference>
<feature type="region of interest" description="Disordered" evidence="1">
    <location>
        <begin position="597"/>
        <end position="683"/>
    </location>
</feature>
<protein>
    <submittedName>
        <fullName evidence="3">DDE-type integrase/transposase/recombinase</fullName>
    </submittedName>
</protein>
<dbReference type="Pfam" id="PF00665">
    <property type="entry name" value="rve"/>
    <property type="match status" value="1"/>
</dbReference>
<dbReference type="InterPro" id="IPR001584">
    <property type="entry name" value="Integrase_cat-core"/>
</dbReference>
<feature type="compositionally biased region" description="Basic residues" evidence="1">
    <location>
        <begin position="607"/>
        <end position="622"/>
    </location>
</feature>
<dbReference type="InterPro" id="IPR012337">
    <property type="entry name" value="RNaseH-like_sf"/>
</dbReference>
<evidence type="ECO:0000259" key="2">
    <source>
        <dbReference type="PROSITE" id="PS50994"/>
    </source>
</evidence>
<feature type="domain" description="Integrase catalytic" evidence="2">
    <location>
        <begin position="263"/>
        <end position="468"/>
    </location>
</feature>
<dbReference type="InterPro" id="IPR015378">
    <property type="entry name" value="Transposase-like_Mu_C"/>
</dbReference>
<dbReference type="Gene3D" id="3.30.420.10">
    <property type="entry name" value="Ribonuclease H-like superfamily/Ribonuclease H"/>
    <property type="match status" value="1"/>
</dbReference>
<evidence type="ECO:0000256" key="1">
    <source>
        <dbReference type="SAM" id="MobiDB-lite"/>
    </source>
</evidence>
<feature type="compositionally biased region" description="Basic and acidic residues" evidence="1">
    <location>
        <begin position="623"/>
        <end position="638"/>
    </location>
</feature>
<keyword evidence="4" id="KW-1185">Reference proteome</keyword>
<dbReference type="SUPFAM" id="SSF53098">
    <property type="entry name" value="Ribonuclease H-like"/>
    <property type="match status" value="1"/>
</dbReference>
<evidence type="ECO:0000313" key="3">
    <source>
        <dbReference type="EMBL" id="MEX3749721.1"/>
    </source>
</evidence>
<proteinExistence type="predicted"/>
<accession>A0ABV3W9M8</accession>
<dbReference type="RefSeq" id="WP_368608340.1">
    <property type="nucleotide sequence ID" value="NZ_JBFPKB010000004.1"/>
</dbReference>
<dbReference type="Proteomes" id="UP001558535">
    <property type="component" value="Unassembled WGS sequence"/>
</dbReference>
<dbReference type="InterPro" id="IPR036397">
    <property type="entry name" value="RNaseH_sf"/>
</dbReference>
<gene>
    <name evidence="3" type="ORF">AB3X84_06875</name>
</gene>
<comment type="caution">
    <text evidence="3">The sequence shown here is derived from an EMBL/GenBank/DDBJ whole genome shotgun (WGS) entry which is preliminary data.</text>
</comment>